<feature type="transmembrane region" description="Helical" evidence="1">
    <location>
        <begin position="12"/>
        <end position="36"/>
    </location>
</feature>
<dbReference type="EMBL" id="MU151122">
    <property type="protein sequence ID" value="KAF9449708.1"/>
    <property type="molecule type" value="Genomic_DNA"/>
</dbReference>
<dbReference type="AlphaFoldDB" id="A0A9P6C5Z4"/>
<sequence>MESQVNVPATLGALLLGGLFASILSGSLALQVIIYFKMYEGDRTRIKSLVLLIWVLDAIHTGFVWTGLWDYLIGFFGQEHHIDVIPWSISYSVAITGVLTFAVQCFFSHRIFMLSRQNWFLVVPIAFLALCRLVSAIATTAEMLKQGSFHDFRSHFHWLFTLGLALSTVVDILTTGSLFFLLKINQKSNFGLNPVIDTLILYAFETGFFTTAGTIVSMICWLGMSTNLIFMGLHFVIAKSYATSLLVTLNTRHNLRRAAPNATGNPHGVVAFQLRHTTHYPVSGSRHV</sequence>
<protein>
    <recommendedName>
        <fullName evidence="2">DUF6534 domain-containing protein</fullName>
    </recommendedName>
</protein>
<dbReference type="OrthoDB" id="3206554at2759"/>
<feature type="transmembrane region" description="Helical" evidence="1">
    <location>
        <begin position="230"/>
        <end position="249"/>
    </location>
</feature>
<comment type="caution">
    <text evidence="3">The sequence shown here is derived from an EMBL/GenBank/DDBJ whole genome shotgun (WGS) entry which is preliminary data.</text>
</comment>
<name>A0A9P6C5Z4_9AGAR</name>
<dbReference type="PANTHER" id="PTHR40465:SF1">
    <property type="entry name" value="DUF6534 DOMAIN-CONTAINING PROTEIN"/>
    <property type="match status" value="1"/>
</dbReference>
<feature type="transmembrane region" description="Helical" evidence="1">
    <location>
        <begin position="89"/>
        <end position="107"/>
    </location>
</feature>
<dbReference type="Proteomes" id="UP000807342">
    <property type="component" value="Unassembled WGS sequence"/>
</dbReference>
<organism evidence="3 4">
    <name type="scientific">Macrolepiota fuliginosa MF-IS2</name>
    <dbReference type="NCBI Taxonomy" id="1400762"/>
    <lineage>
        <taxon>Eukaryota</taxon>
        <taxon>Fungi</taxon>
        <taxon>Dikarya</taxon>
        <taxon>Basidiomycota</taxon>
        <taxon>Agaricomycotina</taxon>
        <taxon>Agaricomycetes</taxon>
        <taxon>Agaricomycetidae</taxon>
        <taxon>Agaricales</taxon>
        <taxon>Agaricineae</taxon>
        <taxon>Agaricaceae</taxon>
        <taxon>Macrolepiota</taxon>
    </lineage>
</organism>
<evidence type="ECO:0000259" key="2">
    <source>
        <dbReference type="Pfam" id="PF20152"/>
    </source>
</evidence>
<evidence type="ECO:0000313" key="4">
    <source>
        <dbReference type="Proteomes" id="UP000807342"/>
    </source>
</evidence>
<keyword evidence="1" id="KW-1133">Transmembrane helix</keyword>
<keyword evidence="1" id="KW-0812">Transmembrane</keyword>
<gene>
    <name evidence="3" type="ORF">P691DRAFT_537013</name>
</gene>
<feature type="transmembrane region" description="Helical" evidence="1">
    <location>
        <begin position="119"/>
        <end position="138"/>
    </location>
</feature>
<feature type="transmembrane region" description="Helical" evidence="1">
    <location>
        <begin position="202"/>
        <end position="224"/>
    </location>
</feature>
<dbReference type="PANTHER" id="PTHR40465">
    <property type="entry name" value="CHROMOSOME 1, WHOLE GENOME SHOTGUN SEQUENCE"/>
    <property type="match status" value="1"/>
</dbReference>
<keyword evidence="4" id="KW-1185">Reference proteome</keyword>
<reference evidence="3" key="1">
    <citation type="submission" date="2020-11" db="EMBL/GenBank/DDBJ databases">
        <authorList>
            <consortium name="DOE Joint Genome Institute"/>
            <person name="Ahrendt S."/>
            <person name="Riley R."/>
            <person name="Andreopoulos W."/>
            <person name="Labutti K."/>
            <person name="Pangilinan J."/>
            <person name="Ruiz-Duenas F.J."/>
            <person name="Barrasa J.M."/>
            <person name="Sanchez-Garcia M."/>
            <person name="Camarero S."/>
            <person name="Miyauchi S."/>
            <person name="Serrano A."/>
            <person name="Linde D."/>
            <person name="Babiker R."/>
            <person name="Drula E."/>
            <person name="Ayuso-Fernandez I."/>
            <person name="Pacheco R."/>
            <person name="Padilla G."/>
            <person name="Ferreira P."/>
            <person name="Barriuso J."/>
            <person name="Kellner H."/>
            <person name="Castanera R."/>
            <person name="Alfaro M."/>
            <person name="Ramirez L."/>
            <person name="Pisabarro A.G."/>
            <person name="Kuo A."/>
            <person name="Tritt A."/>
            <person name="Lipzen A."/>
            <person name="He G."/>
            <person name="Yan M."/>
            <person name="Ng V."/>
            <person name="Cullen D."/>
            <person name="Martin F."/>
            <person name="Rosso M.-N."/>
            <person name="Henrissat B."/>
            <person name="Hibbett D."/>
            <person name="Martinez A.T."/>
            <person name="Grigoriev I.V."/>
        </authorList>
    </citation>
    <scope>NUCLEOTIDE SEQUENCE</scope>
    <source>
        <strain evidence="3">MF-IS2</strain>
    </source>
</reference>
<evidence type="ECO:0000256" key="1">
    <source>
        <dbReference type="SAM" id="Phobius"/>
    </source>
</evidence>
<accession>A0A9P6C5Z4</accession>
<evidence type="ECO:0000313" key="3">
    <source>
        <dbReference type="EMBL" id="KAF9449708.1"/>
    </source>
</evidence>
<feature type="transmembrane region" description="Helical" evidence="1">
    <location>
        <begin position="48"/>
        <end position="69"/>
    </location>
</feature>
<keyword evidence="1" id="KW-0472">Membrane</keyword>
<feature type="domain" description="DUF6534" evidence="2">
    <location>
        <begin position="167"/>
        <end position="253"/>
    </location>
</feature>
<feature type="transmembrane region" description="Helical" evidence="1">
    <location>
        <begin position="158"/>
        <end position="182"/>
    </location>
</feature>
<dbReference type="Pfam" id="PF20152">
    <property type="entry name" value="DUF6534"/>
    <property type="match status" value="1"/>
</dbReference>
<proteinExistence type="predicted"/>
<dbReference type="InterPro" id="IPR045339">
    <property type="entry name" value="DUF6534"/>
</dbReference>